<dbReference type="SUPFAM" id="SSF51735">
    <property type="entry name" value="NAD(P)-binding Rossmann-fold domains"/>
    <property type="match status" value="1"/>
</dbReference>
<reference evidence="1" key="1">
    <citation type="submission" date="2022-12" db="EMBL/GenBank/DDBJ databases">
        <authorList>
            <person name="Petersen C."/>
        </authorList>
    </citation>
    <scope>NUCLEOTIDE SEQUENCE</scope>
    <source>
        <strain evidence="1">IBT 21472</strain>
    </source>
</reference>
<dbReference type="AlphaFoldDB" id="A0A9W9PSR9"/>
<dbReference type="PANTHER" id="PTHR45458">
    <property type="entry name" value="SHORT-CHAIN DEHYDROGENASE/REDUCTASE SDR"/>
    <property type="match status" value="1"/>
</dbReference>
<keyword evidence="2" id="KW-1185">Reference proteome</keyword>
<organism evidence="1 2">
    <name type="scientific">Penicillium atrosanguineum</name>
    <dbReference type="NCBI Taxonomy" id="1132637"/>
    <lineage>
        <taxon>Eukaryota</taxon>
        <taxon>Fungi</taxon>
        <taxon>Dikarya</taxon>
        <taxon>Ascomycota</taxon>
        <taxon>Pezizomycotina</taxon>
        <taxon>Eurotiomycetes</taxon>
        <taxon>Eurotiomycetidae</taxon>
        <taxon>Eurotiales</taxon>
        <taxon>Aspergillaceae</taxon>
        <taxon>Penicillium</taxon>
    </lineage>
</organism>
<accession>A0A9W9PSR9</accession>
<dbReference type="PANTHER" id="PTHR45458:SF1">
    <property type="entry name" value="SHORT CHAIN DEHYDROGENASE"/>
    <property type="match status" value="1"/>
</dbReference>
<protein>
    <submittedName>
        <fullName evidence="1">Uncharacterized protein</fullName>
    </submittedName>
</protein>
<sequence length="86" mass="8906">MPSYAITGATRGLGLELVRQFSSNPFNTIFGIVRDPDNAISLISLTKVNPNAHIIKGDVGNLELLAGAATAVSKVMGGGLDILIQA</sequence>
<dbReference type="InterPro" id="IPR002347">
    <property type="entry name" value="SDR_fam"/>
</dbReference>
<comment type="caution">
    <text evidence="1">The sequence shown here is derived from an EMBL/GenBank/DDBJ whole genome shotgun (WGS) entry which is preliminary data.</text>
</comment>
<dbReference type="Proteomes" id="UP001147746">
    <property type="component" value="Unassembled WGS sequence"/>
</dbReference>
<dbReference type="OrthoDB" id="7289984at2759"/>
<proteinExistence type="predicted"/>
<dbReference type="Gene3D" id="3.40.50.720">
    <property type="entry name" value="NAD(P)-binding Rossmann-like Domain"/>
    <property type="match status" value="1"/>
</dbReference>
<name>A0A9W9PSR9_9EURO</name>
<dbReference type="InterPro" id="IPR036291">
    <property type="entry name" value="NAD(P)-bd_dom_sf"/>
</dbReference>
<dbReference type="Pfam" id="PF00106">
    <property type="entry name" value="adh_short"/>
    <property type="match status" value="1"/>
</dbReference>
<gene>
    <name evidence="1" type="ORF">N7476_007986</name>
</gene>
<dbReference type="EMBL" id="JAPZBO010000008">
    <property type="protein sequence ID" value="KAJ5307330.1"/>
    <property type="molecule type" value="Genomic_DNA"/>
</dbReference>
<evidence type="ECO:0000313" key="1">
    <source>
        <dbReference type="EMBL" id="KAJ5307330.1"/>
    </source>
</evidence>
<reference evidence="1" key="2">
    <citation type="journal article" date="2023" name="IMA Fungus">
        <title>Comparative genomic study of the Penicillium genus elucidates a diverse pangenome and 15 lateral gene transfer events.</title>
        <authorList>
            <person name="Petersen C."/>
            <person name="Sorensen T."/>
            <person name="Nielsen M.R."/>
            <person name="Sondergaard T.E."/>
            <person name="Sorensen J.L."/>
            <person name="Fitzpatrick D.A."/>
            <person name="Frisvad J.C."/>
            <person name="Nielsen K.L."/>
        </authorList>
    </citation>
    <scope>NUCLEOTIDE SEQUENCE</scope>
    <source>
        <strain evidence="1">IBT 21472</strain>
    </source>
</reference>
<dbReference type="InterPro" id="IPR052184">
    <property type="entry name" value="SDR_enzymes"/>
</dbReference>
<evidence type="ECO:0000313" key="2">
    <source>
        <dbReference type="Proteomes" id="UP001147746"/>
    </source>
</evidence>
<dbReference type="GO" id="GO:0016616">
    <property type="term" value="F:oxidoreductase activity, acting on the CH-OH group of donors, NAD or NADP as acceptor"/>
    <property type="evidence" value="ECO:0007669"/>
    <property type="project" value="TreeGrafter"/>
</dbReference>